<dbReference type="GO" id="GO:0016810">
    <property type="term" value="F:hydrolase activity, acting on carbon-nitrogen (but not peptide) bonds"/>
    <property type="evidence" value="ECO:0007669"/>
    <property type="project" value="InterPro"/>
</dbReference>
<sequence>MTARILHVARVVTGLSTVHAPGTVVVDDKHIAWVGTPDQLPDTWTTNKPHQIHLPQATLLPGLIDAHVHLAFDHSADPHRAAEKWGTAVQQLLHGGITTARDLGAPHHTDISAVAGTSGPRILSAGVPLTIPGGHCDEFGGSVTTAADIDRIVSHNAERGAAWIKVMVTGGFTSRGPSSPYSPQFTDTKLADIVAAARDHDLPVAAHAHGTAGIRQAVEAGVDSLEHCTWMTENGFHLDHGIVNAIAEQRILVCPTINHLARHASGRLPWPVRRAQLVAMLSAGVRIVPGSDAGIPHTPHHLYGRSLPAYTDLGFSPAEVVDLVTRRAAEALRVGHLTGTLTAGRAADLIAVPGDPTRELHALTTPILVMSSGHLHYLDINAEEDTPR</sequence>
<dbReference type="PANTHER" id="PTHR43135">
    <property type="entry name" value="ALPHA-D-RIBOSE 1-METHYLPHOSPHONATE 5-TRIPHOSPHATE DIPHOSPHATASE"/>
    <property type="match status" value="1"/>
</dbReference>
<dbReference type="SUPFAM" id="SSF51556">
    <property type="entry name" value="Metallo-dependent hydrolases"/>
    <property type="match status" value="1"/>
</dbReference>
<dbReference type="PANTHER" id="PTHR43135:SF3">
    <property type="entry name" value="ALPHA-D-RIBOSE 1-METHYLPHOSPHONATE 5-TRIPHOSPHATE DIPHOSPHATASE"/>
    <property type="match status" value="1"/>
</dbReference>
<evidence type="ECO:0000313" key="2">
    <source>
        <dbReference type="EMBL" id="SUA47332.1"/>
    </source>
</evidence>
<organism evidence="2 3">
    <name type="scientific">Nocardia africana</name>
    <dbReference type="NCBI Taxonomy" id="134964"/>
    <lineage>
        <taxon>Bacteria</taxon>
        <taxon>Bacillati</taxon>
        <taxon>Actinomycetota</taxon>
        <taxon>Actinomycetes</taxon>
        <taxon>Mycobacteriales</taxon>
        <taxon>Nocardiaceae</taxon>
        <taxon>Nocardia</taxon>
    </lineage>
</organism>
<evidence type="ECO:0000259" key="1">
    <source>
        <dbReference type="Pfam" id="PF01979"/>
    </source>
</evidence>
<dbReference type="AlphaFoldDB" id="A0A378X2E8"/>
<dbReference type="SUPFAM" id="SSF51338">
    <property type="entry name" value="Composite domain of metallo-dependent hydrolases"/>
    <property type="match status" value="2"/>
</dbReference>
<dbReference type="InterPro" id="IPR032466">
    <property type="entry name" value="Metal_Hydrolase"/>
</dbReference>
<dbReference type="InterPro" id="IPR006680">
    <property type="entry name" value="Amidohydro-rel"/>
</dbReference>
<gene>
    <name evidence="2" type="ORF">NCTC13184_05873</name>
</gene>
<dbReference type="Pfam" id="PF01979">
    <property type="entry name" value="Amidohydro_1"/>
    <property type="match status" value="1"/>
</dbReference>
<dbReference type="RefSeq" id="WP_062968824.1">
    <property type="nucleotide sequence ID" value="NZ_JAJFOE010000003.1"/>
</dbReference>
<dbReference type="InterPro" id="IPR011059">
    <property type="entry name" value="Metal-dep_hydrolase_composite"/>
</dbReference>
<reference evidence="2 3" key="1">
    <citation type="submission" date="2018-06" db="EMBL/GenBank/DDBJ databases">
        <authorList>
            <consortium name="Pathogen Informatics"/>
            <person name="Doyle S."/>
        </authorList>
    </citation>
    <scope>NUCLEOTIDE SEQUENCE [LARGE SCALE GENOMIC DNA]</scope>
    <source>
        <strain evidence="2 3">NCTC13184</strain>
    </source>
</reference>
<dbReference type="InterPro" id="IPR051781">
    <property type="entry name" value="Metallo-dep_Hydrolase"/>
</dbReference>
<feature type="domain" description="Amidohydrolase-related" evidence="1">
    <location>
        <begin position="58"/>
        <end position="374"/>
    </location>
</feature>
<dbReference type="Gene3D" id="3.20.20.140">
    <property type="entry name" value="Metal-dependent hydrolases"/>
    <property type="match status" value="1"/>
</dbReference>
<dbReference type="EMBL" id="UGRU01000001">
    <property type="protein sequence ID" value="SUA47332.1"/>
    <property type="molecule type" value="Genomic_DNA"/>
</dbReference>
<proteinExistence type="predicted"/>
<accession>A0A378X2E8</accession>
<evidence type="ECO:0000313" key="3">
    <source>
        <dbReference type="Proteomes" id="UP000255082"/>
    </source>
</evidence>
<protein>
    <submittedName>
        <fullName evidence="2">Imidazolonepropionase</fullName>
    </submittedName>
</protein>
<name>A0A378X2E8_9NOCA</name>
<dbReference type="Proteomes" id="UP000255082">
    <property type="component" value="Unassembled WGS sequence"/>
</dbReference>
<dbReference type="Gene3D" id="2.30.40.10">
    <property type="entry name" value="Urease, subunit C, domain 1"/>
    <property type="match status" value="1"/>
</dbReference>